<comment type="caution">
    <text evidence="1">The sequence shown here is derived from an EMBL/GenBank/DDBJ whole genome shotgun (WGS) entry which is preliminary data.</text>
</comment>
<dbReference type="AlphaFoldDB" id="A0AAP0MQU9"/>
<dbReference type="EMBL" id="JBCGBO010000003">
    <property type="protein sequence ID" value="KAK9216927.1"/>
    <property type="molecule type" value="Genomic_DNA"/>
</dbReference>
<evidence type="ECO:0000313" key="1">
    <source>
        <dbReference type="EMBL" id="KAK9216927.1"/>
    </source>
</evidence>
<proteinExistence type="predicted"/>
<gene>
    <name evidence="1" type="ORF">WN944_008939</name>
</gene>
<evidence type="ECO:0000313" key="2">
    <source>
        <dbReference type="Proteomes" id="UP001428341"/>
    </source>
</evidence>
<organism evidence="1 2">
    <name type="scientific">Citrus x changshan-huyou</name>
    <dbReference type="NCBI Taxonomy" id="2935761"/>
    <lineage>
        <taxon>Eukaryota</taxon>
        <taxon>Viridiplantae</taxon>
        <taxon>Streptophyta</taxon>
        <taxon>Embryophyta</taxon>
        <taxon>Tracheophyta</taxon>
        <taxon>Spermatophyta</taxon>
        <taxon>Magnoliopsida</taxon>
        <taxon>eudicotyledons</taxon>
        <taxon>Gunneridae</taxon>
        <taxon>Pentapetalae</taxon>
        <taxon>rosids</taxon>
        <taxon>malvids</taxon>
        <taxon>Sapindales</taxon>
        <taxon>Rutaceae</taxon>
        <taxon>Aurantioideae</taxon>
        <taxon>Citrus</taxon>
    </lineage>
</organism>
<name>A0AAP0MQU9_9ROSI</name>
<dbReference type="Proteomes" id="UP001428341">
    <property type="component" value="Unassembled WGS sequence"/>
</dbReference>
<protein>
    <submittedName>
        <fullName evidence="1">Uncharacterized protein</fullName>
    </submittedName>
</protein>
<sequence>MGILKIQIVYANYKAKSHVGLISLPFRTHLLTASVEEQLNKLKASSYQKLLPHPMSELANDVFDGSLPSAAGHLQNHKICFLSDEGMSTRCSPKKKKLINRLSKMLRQVEEINYSVSVRVALFLHFSTAKGKTKIHRLVYCCIDDANEVDNIEAELLVRKSSNSTVNLEQALTQGWSFGSPLKIRASN</sequence>
<accession>A0AAP0MQU9</accession>
<reference evidence="1 2" key="1">
    <citation type="submission" date="2024-05" db="EMBL/GenBank/DDBJ databases">
        <title>Haplotype-resolved chromosome-level genome assembly of Huyou (Citrus changshanensis).</title>
        <authorList>
            <person name="Miao C."/>
            <person name="Chen W."/>
            <person name="Wu Y."/>
            <person name="Wang L."/>
            <person name="Zhao S."/>
            <person name="Grierson D."/>
            <person name="Xu C."/>
            <person name="Chen K."/>
        </authorList>
    </citation>
    <scope>NUCLEOTIDE SEQUENCE [LARGE SCALE GENOMIC DNA]</scope>
    <source>
        <strain evidence="1">01-14</strain>
        <tissue evidence="1">Leaf</tissue>
    </source>
</reference>
<keyword evidence="2" id="KW-1185">Reference proteome</keyword>